<evidence type="ECO:0000313" key="10">
    <source>
        <dbReference type="Proteomes" id="UP000054771"/>
    </source>
</evidence>
<comment type="subcellular location">
    <subcellularLocation>
        <location evidence="1">Membrane</location>
        <topology evidence="1">Multi-pass membrane protein</topology>
    </subcellularLocation>
</comment>
<evidence type="ECO:0000256" key="1">
    <source>
        <dbReference type="ARBA" id="ARBA00004141"/>
    </source>
</evidence>
<evidence type="ECO:0000259" key="8">
    <source>
        <dbReference type="Pfam" id="PF20684"/>
    </source>
</evidence>
<evidence type="ECO:0000256" key="2">
    <source>
        <dbReference type="ARBA" id="ARBA00022692"/>
    </source>
</evidence>
<dbReference type="AlphaFoldDB" id="A0A0U5GBW7"/>
<evidence type="ECO:0000256" key="7">
    <source>
        <dbReference type="SAM" id="Phobius"/>
    </source>
</evidence>
<evidence type="ECO:0000256" key="6">
    <source>
        <dbReference type="SAM" id="MobiDB-lite"/>
    </source>
</evidence>
<feature type="transmembrane region" description="Helical" evidence="7">
    <location>
        <begin position="126"/>
        <end position="148"/>
    </location>
</feature>
<dbReference type="OMA" id="ADAQTWC"/>
<accession>A0A0U5GBW7</accession>
<dbReference type="EMBL" id="CDMC01000009">
    <property type="protein sequence ID" value="CEL07247.1"/>
    <property type="molecule type" value="Genomic_DNA"/>
</dbReference>
<dbReference type="Pfam" id="PF20684">
    <property type="entry name" value="Fung_rhodopsin"/>
    <property type="match status" value="1"/>
</dbReference>
<evidence type="ECO:0000256" key="3">
    <source>
        <dbReference type="ARBA" id="ARBA00022989"/>
    </source>
</evidence>
<feature type="transmembrane region" description="Helical" evidence="7">
    <location>
        <begin position="47"/>
        <end position="66"/>
    </location>
</feature>
<keyword evidence="4 7" id="KW-0472">Membrane</keyword>
<feature type="domain" description="Rhodopsin" evidence="8">
    <location>
        <begin position="31"/>
        <end position="267"/>
    </location>
</feature>
<feature type="compositionally biased region" description="Gly residues" evidence="6">
    <location>
        <begin position="351"/>
        <end position="362"/>
    </location>
</feature>
<feature type="compositionally biased region" description="Basic and acidic residues" evidence="6">
    <location>
        <begin position="310"/>
        <end position="327"/>
    </location>
</feature>
<keyword evidence="3 7" id="KW-1133">Transmembrane helix</keyword>
<dbReference type="PANTHER" id="PTHR33048:SF47">
    <property type="entry name" value="INTEGRAL MEMBRANE PROTEIN-RELATED"/>
    <property type="match status" value="1"/>
</dbReference>
<evidence type="ECO:0000256" key="5">
    <source>
        <dbReference type="ARBA" id="ARBA00038359"/>
    </source>
</evidence>
<feature type="region of interest" description="Disordered" evidence="6">
    <location>
        <begin position="283"/>
        <end position="374"/>
    </location>
</feature>
<proteinExistence type="inferred from homology"/>
<dbReference type="PANTHER" id="PTHR33048">
    <property type="entry name" value="PTH11-LIKE INTEGRAL MEMBRANE PROTEIN (AFU_ORTHOLOGUE AFUA_5G11245)"/>
    <property type="match status" value="1"/>
</dbReference>
<comment type="similarity">
    <text evidence="5">Belongs to the SAT4 family.</text>
</comment>
<dbReference type="GO" id="GO:0016020">
    <property type="term" value="C:membrane"/>
    <property type="evidence" value="ECO:0007669"/>
    <property type="project" value="UniProtKB-SubCell"/>
</dbReference>
<feature type="transmembrane region" description="Helical" evidence="7">
    <location>
        <begin position="16"/>
        <end position="35"/>
    </location>
</feature>
<dbReference type="InterPro" id="IPR049326">
    <property type="entry name" value="Rhodopsin_dom_fungi"/>
</dbReference>
<organism evidence="9 10">
    <name type="scientific">Aspergillus calidoustus</name>
    <dbReference type="NCBI Taxonomy" id="454130"/>
    <lineage>
        <taxon>Eukaryota</taxon>
        <taxon>Fungi</taxon>
        <taxon>Dikarya</taxon>
        <taxon>Ascomycota</taxon>
        <taxon>Pezizomycotina</taxon>
        <taxon>Eurotiomycetes</taxon>
        <taxon>Eurotiomycetidae</taxon>
        <taxon>Eurotiales</taxon>
        <taxon>Aspergillaceae</taxon>
        <taxon>Aspergillus</taxon>
        <taxon>Aspergillus subgen. Nidulantes</taxon>
    </lineage>
</organism>
<feature type="compositionally biased region" description="Low complexity" evidence="6">
    <location>
        <begin position="341"/>
        <end position="350"/>
    </location>
</feature>
<reference evidence="10" key="1">
    <citation type="journal article" date="2016" name="Genome Announc.">
        <title>Draft genome sequences of fungus Aspergillus calidoustus.</title>
        <authorList>
            <person name="Horn F."/>
            <person name="Linde J."/>
            <person name="Mattern D.J."/>
            <person name="Walther G."/>
            <person name="Guthke R."/>
            <person name="Scherlach K."/>
            <person name="Martin K."/>
            <person name="Brakhage A.A."/>
            <person name="Petzke L."/>
            <person name="Valiante V."/>
        </authorList>
    </citation>
    <scope>NUCLEOTIDE SEQUENCE [LARGE SCALE GENOMIC DNA]</scope>
    <source>
        <strain evidence="10">SF006504</strain>
    </source>
</reference>
<dbReference type="STRING" id="454130.A0A0U5GBW7"/>
<keyword evidence="10" id="KW-1185">Reference proteome</keyword>
<dbReference type="OrthoDB" id="10017208at2759"/>
<evidence type="ECO:0000256" key="4">
    <source>
        <dbReference type="ARBA" id="ARBA00023136"/>
    </source>
</evidence>
<dbReference type="Proteomes" id="UP000054771">
    <property type="component" value="Unassembled WGS sequence"/>
</dbReference>
<gene>
    <name evidence="9" type="ORF">ASPCAL10410</name>
</gene>
<feature type="transmembrane region" description="Helical" evidence="7">
    <location>
        <begin position="207"/>
        <end position="231"/>
    </location>
</feature>
<protein>
    <recommendedName>
        <fullName evidence="8">Rhodopsin domain-containing protein</fullName>
    </recommendedName>
</protein>
<evidence type="ECO:0000313" key="9">
    <source>
        <dbReference type="EMBL" id="CEL07247.1"/>
    </source>
</evidence>
<feature type="transmembrane region" description="Helical" evidence="7">
    <location>
        <begin position="86"/>
        <end position="114"/>
    </location>
</feature>
<dbReference type="InterPro" id="IPR052337">
    <property type="entry name" value="SAT4-like"/>
</dbReference>
<feature type="transmembrane region" description="Helical" evidence="7">
    <location>
        <begin position="177"/>
        <end position="195"/>
    </location>
</feature>
<sequence>MPSNNLQESTVNKQRVTTIVLLVLALCFLILRLVTRKVKRVPLGLDDWTLNLGMAFVIATGGLNYAGTYHGMGRHMTAVLEEEMNITLLFKILYAFEPVYITAVAVIKFSVLLMYNRIFPVRYIRIGSYILGGITLSWLISVDLVAIFQCTPIGKAWNKLLPGHCIDLKAALIGNGVPNFVTDICILALPVRCIWNLQAGMWQRISIIAVFLSGSFVVFASIYRFSLIFILDIDDIPWTLADAQTWCVVETCAGIISACLPTVIPTLKPLLGHVLGVSFSTNDMSRSKKSNTTNTNNGQSHVLEAGSRVQRSENRDRDRDRDEDMYPLKDISGTGTGTRGSRGSLSSMSGMGAGMGMKGKGQGWTVIEASGDSD</sequence>
<keyword evidence="2 7" id="KW-0812">Transmembrane</keyword>
<name>A0A0U5GBW7_ASPCI</name>